<keyword evidence="1" id="KW-0378">Hydrolase</keyword>
<keyword evidence="2" id="KW-1185">Reference proteome</keyword>
<dbReference type="RefSeq" id="WP_111445502.1">
    <property type="nucleotide sequence ID" value="NZ_QKZK01000012.1"/>
</dbReference>
<protein>
    <submittedName>
        <fullName evidence="1">Carboxypeptidase-like protein</fullName>
    </submittedName>
</protein>
<dbReference type="InterPro" id="IPR008969">
    <property type="entry name" value="CarboxyPept-like_regulatory"/>
</dbReference>
<dbReference type="GO" id="GO:0004180">
    <property type="term" value="F:carboxypeptidase activity"/>
    <property type="evidence" value="ECO:0007669"/>
    <property type="project" value="UniProtKB-KW"/>
</dbReference>
<accession>A0A2W7NAM0</accession>
<dbReference type="AlphaFoldDB" id="A0A2W7NAM0"/>
<evidence type="ECO:0000313" key="2">
    <source>
        <dbReference type="Proteomes" id="UP000249239"/>
    </source>
</evidence>
<keyword evidence="1" id="KW-0645">Protease</keyword>
<keyword evidence="1" id="KW-0121">Carboxypeptidase</keyword>
<organism evidence="1 2">
    <name type="scientific">Breznakibacter xylanolyticus</name>
    <dbReference type="NCBI Taxonomy" id="990"/>
    <lineage>
        <taxon>Bacteria</taxon>
        <taxon>Pseudomonadati</taxon>
        <taxon>Bacteroidota</taxon>
        <taxon>Bacteroidia</taxon>
        <taxon>Marinilabiliales</taxon>
        <taxon>Marinilabiliaceae</taxon>
        <taxon>Breznakibacter</taxon>
    </lineage>
</organism>
<dbReference type="OrthoDB" id="99480at2"/>
<dbReference type="Proteomes" id="UP000249239">
    <property type="component" value="Unassembled WGS sequence"/>
</dbReference>
<dbReference type="Gene3D" id="2.60.40.1120">
    <property type="entry name" value="Carboxypeptidase-like, regulatory domain"/>
    <property type="match status" value="1"/>
</dbReference>
<comment type="caution">
    <text evidence="1">The sequence shown here is derived from an EMBL/GenBank/DDBJ whole genome shotgun (WGS) entry which is preliminary data.</text>
</comment>
<sequence length="137" mass="14823">MKAQLLIIASVLFLGLNHMNGEKKVSSSVQPNVCVTGTIVDGSTGETLAGVEVTIDGTDLKTYTDFEGKFSFNGLAAGNYKVVTNYVSYGRVETRTIDAQYNQVHSLNLELFAQNQNELLEKVASSKMMASHSAAIR</sequence>
<dbReference type="EMBL" id="QKZK01000012">
    <property type="protein sequence ID" value="PZX16683.1"/>
    <property type="molecule type" value="Genomic_DNA"/>
</dbReference>
<evidence type="ECO:0000313" key="1">
    <source>
        <dbReference type="EMBL" id="PZX16683.1"/>
    </source>
</evidence>
<reference evidence="1 2" key="1">
    <citation type="submission" date="2018-06" db="EMBL/GenBank/DDBJ databases">
        <title>Genomic Encyclopedia of Archaeal and Bacterial Type Strains, Phase II (KMG-II): from individual species to whole genera.</title>
        <authorList>
            <person name="Goeker M."/>
        </authorList>
    </citation>
    <scope>NUCLEOTIDE SEQUENCE [LARGE SCALE GENOMIC DNA]</scope>
    <source>
        <strain evidence="1 2">DSM 6779</strain>
    </source>
</reference>
<proteinExistence type="predicted"/>
<dbReference type="SUPFAM" id="SSF49464">
    <property type="entry name" value="Carboxypeptidase regulatory domain-like"/>
    <property type="match status" value="1"/>
</dbReference>
<dbReference type="Pfam" id="PF13715">
    <property type="entry name" value="CarbopepD_reg_2"/>
    <property type="match status" value="1"/>
</dbReference>
<name>A0A2W7NAM0_9BACT</name>
<gene>
    <name evidence="1" type="ORF">LX69_01753</name>
</gene>